<evidence type="ECO:0000313" key="3">
    <source>
        <dbReference type="Proteomes" id="UP001500393"/>
    </source>
</evidence>
<evidence type="ECO:0000256" key="1">
    <source>
        <dbReference type="SAM" id="MobiDB-lite"/>
    </source>
</evidence>
<sequence>MSRPNAEQVGRFKAAAQARRATPTPPPEEKREPLRGGGALGRLRQSVYPDIDIDNPLPTRKRPMQERTPQGDVTRDDQNWSALDKAIDEATAEANEMLNVLGEVLDREATLATAERERANEMARTLPALGGNR</sequence>
<name>A0ABP4QTT1_9ACTN</name>
<reference evidence="3" key="1">
    <citation type="journal article" date="2019" name="Int. J. Syst. Evol. Microbiol.">
        <title>The Global Catalogue of Microorganisms (GCM) 10K type strain sequencing project: providing services to taxonomists for standard genome sequencing and annotation.</title>
        <authorList>
            <consortium name="The Broad Institute Genomics Platform"/>
            <consortium name="The Broad Institute Genome Sequencing Center for Infectious Disease"/>
            <person name="Wu L."/>
            <person name="Ma J."/>
        </authorList>
    </citation>
    <scope>NUCLEOTIDE SEQUENCE [LARGE SCALE GENOMIC DNA]</scope>
    <source>
        <strain evidence="3">JCM 14969</strain>
    </source>
</reference>
<accession>A0ABP4QTT1</accession>
<dbReference type="Proteomes" id="UP001500393">
    <property type="component" value="Unassembled WGS sequence"/>
</dbReference>
<gene>
    <name evidence="2" type="ORF">GCM10009789_87820</name>
</gene>
<dbReference type="EMBL" id="BAAAOS010000085">
    <property type="protein sequence ID" value="GAA1620910.1"/>
    <property type="molecule type" value="Genomic_DNA"/>
</dbReference>
<keyword evidence="3" id="KW-1185">Reference proteome</keyword>
<organism evidence="2 3">
    <name type="scientific">Kribbella sancticallisti</name>
    <dbReference type="NCBI Taxonomy" id="460087"/>
    <lineage>
        <taxon>Bacteria</taxon>
        <taxon>Bacillati</taxon>
        <taxon>Actinomycetota</taxon>
        <taxon>Actinomycetes</taxon>
        <taxon>Propionibacteriales</taxon>
        <taxon>Kribbellaceae</taxon>
        <taxon>Kribbella</taxon>
    </lineage>
</organism>
<feature type="compositionally biased region" description="Low complexity" evidence="1">
    <location>
        <begin position="13"/>
        <end position="22"/>
    </location>
</feature>
<proteinExistence type="predicted"/>
<comment type="caution">
    <text evidence="2">The sequence shown here is derived from an EMBL/GenBank/DDBJ whole genome shotgun (WGS) entry which is preliminary data.</text>
</comment>
<dbReference type="RefSeq" id="WP_344222766.1">
    <property type="nucleotide sequence ID" value="NZ_BAAAOS010000085.1"/>
</dbReference>
<evidence type="ECO:0000313" key="2">
    <source>
        <dbReference type="EMBL" id="GAA1620910.1"/>
    </source>
</evidence>
<protein>
    <submittedName>
        <fullName evidence="2">Uncharacterized protein</fullName>
    </submittedName>
</protein>
<feature type="region of interest" description="Disordered" evidence="1">
    <location>
        <begin position="1"/>
        <end position="79"/>
    </location>
</feature>